<dbReference type="Gene3D" id="1.10.260.40">
    <property type="entry name" value="lambda repressor-like DNA-binding domains"/>
    <property type="match status" value="1"/>
</dbReference>
<dbReference type="GO" id="GO:0003677">
    <property type="term" value="F:DNA binding"/>
    <property type="evidence" value="ECO:0007669"/>
    <property type="project" value="InterPro"/>
</dbReference>
<reference evidence="2" key="1">
    <citation type="submission" date="2016-10" db="EMBL/GenBank/DDBJ databases">
        <title>Sequence of Gallionella enrichment culture.</title>
        <authorList>
            <person name="Poehlein A."/>
            <person name="Muehling M."/>
            <person name="Daniel R."/>
        </authorList>
    </citation>
    <scope>NUCLEOTIDE SEQUENCE</scope>
</reference>
<organism evidence="2">
    <name type="scientific">mine drainage metagenome</name>
    <dbReference type="NCBI Taxonomy" id="410659"/>
    <lineage>
        <taxon>unclassified sequences</taxon>
        <taxon>metagenomes</taxon>
        <taxon>ecological metagenomes</taxon>
    </lineage>
</organism>
<dbReference type="InterPro" id="IPR001387">
    <property type="entry name" value="Cro/C1-type_HTH"/>
</dbReference>
<dbReference type="SMART" id="SM00530">
    <property type="entry name" value="HTH_XRE"/>
    <property type="match status" value="1"/>
</dbReference>
<accession>A0A1J5RLW7</accession>
<dbReference type="AlphaFoldDB" id="A0A1J5RLW7"/>
<dbReference type="PROSITE" id="PS50943">
    <property type="entry name" value="HTH_CROC1"/>
    <property type="match status" value="1"/>
</dbReference>
<dbReference type="CDD" id="cd00093">
    <property type="entry name" value="HTH_XRE"/>
    <property type="match status" value="1"/>
</dbReference>
<dbReference type="Pfam" id="PF13560">
    <property type="entry name" value="HTH_31"/>
    <property type="match status" value="1"/>
</dbReference>
<dbReference type="EMBL" id="MLJW01000215">
    <property type="protein sequence ID" value="OIQ93092.1"/>
    <property type="molecule type" value="Genomic_DNA"/>
</dbReference>
<evidence type="ECO:0000313" key="2">
    <source>
        <dbReference type="EMBL" id="OIQ93092.1"/>
    </source>
</evidence>
<dbReference type="InterPro" id="IPR010982">
    <property type="entry name" value="Lambda_DNA-bd_dom_sf"/>
</dbReference>
<proteinExistence type="predicted"/>
<feature type="domain" description="HTH cro/C1-type" evidence="1">
    <location>
        <begin position="8"/>
        <end position="63"/>
    </location>
</feature>
<name>A0A1J5RLW7_9ZZZZ</name>
<evidence type="ECO:0000259" key="1">
    <source>
        <dbReference type="PROSITE" id="PS50943"/>
    </source>
</evidence>
<gene>
    <name evidence="2" type="ORF">GALL_249920</name>
</gene>
<protein>
    <submittedName>
        <fullName evidence="2">Helix-turn-helix domain protein</fullName>
    </submittedName>
</protein>
<dbReference type="SUPFAM" id="SSF47413">
    <property type="entry name" value="lambda repressor-like DNA-binding domains"/>
    <property type="match status" value="1"/>
</dbReference>
<comment type="caution">
    <text evidence="2">The sequence shown here is derived from an EMBL/GenBank/DDBJ whole genome shotgun (WGS) entry which is preliminary data.</text>
</comment>
<sequence>MSPFAKLLHDYRIKARLRQKELAELLGYEQSYLSALELGLKGPPNREFANQLIRVLELDEEEQITLREALAASQRKVDVPNEAPIEIFWMCHKLRQQIDRLHPLQIELMTAALNLPSEFKLVNPELPARLRRRSHKSTIQEGQK</sequence>